<dbReference type="EMBL" id="BK059092">
    <property type="protein sequence ID" value="DAE29033.1"/>
    <property type="molecule type" value="Genomic_DNA"/>
</dbReference>
<keyword evidence="1" id="KW-1133">Transmembrane helix</keyword>
<reference evidence="2" key="1">
    <citation type="journal article" date="2021" name="Proc. Natl. Acad. Sci. U.S.A.">
        <title>A Catalog of Tens of Thousands of Viruses from Human Metagenomes Reveals Hidden Associations with Chronic Diseases.</title>
        <authorList>
            <person name="Tisza M.J."/>
            <person name="Buck C.B."/>
        </authorList>
    </citation>
    <scope>NUCLEOTIDE SEQUENCE</scope>
    <source>
        <strain evidence="2">CtPYc18</strain>
    </source>
</reference>
<sequence length="60" mass="7453">MDRLKQQRDYLLTGKSLIKILLLTYLLVYLILMGLYFMVRHPLSVLHRVIEKYWNKYKFY</sequence>
<feature type="transmembrane region" description="Helical" evidence="1">
    <location>
        <begin position="20"/>
        <end position="39"/>
    </location>
</feature>
<evidence type="ECO:0000313" key="2">
    <source>
        <dbReference type="EMBL" id="DAE29033.1"/>
    </source>
</evidence>
<accession>A0A8S5RD76</accession>
<keyword evidence="1" id="KW-0812">Transmembrane</keyword>
<name>A0A8S5RD76_9VIRU</name>
<evidence type="ECO:0000256" key="1">
    <source>
        <dbReference type="SAM" id="Phobius"/>
    </source>
</evidence>
<keyword evidence="1" id="KW-0472">Membrane</keyword>
<proteinExistence type="predicted"/>
<protein>
    <submittedName>
        <fullName evidence="2">Uncharacterized protein</fullName>
    </submittedName>
</protein>
<organism evidence="2">
    <name type="scientific">virus sp. ctPYc18</name>
    <dbReference type="NCBI Taxonomy" id="2828251"/>
    <lineage>
        <taxon>Viruses</taxon>
    </lineage>
</organism>